<sequence>MWQSIVAIVGTLAGAITTGLVQQRGARAAREADRADAARAQRAQAVTALLAALADHRLAMVLREEARLDQGTGSPAYTAARDRSHRTRSAVTAPHTNLAILAPDLAPAAQTAVNATYAIRGARDADVLETRRAAAAQATDDLITAAQS</sequence>
<evidence type="ECO:0008006" key="3">
    <source>
        <dbReference type="Google" id="ProtNLM"/>
    </source>
</evidence>
<reference evidence="1 2" key="1">
    <citation type="journal article" date="2019" name="Int. J. Syst. Evol. Microbiol.">
        <title>The Global Catalogue of Microorganisms (GCM) 10K type strain sequencing project: providing services to taxonomists for standard genome sequencing and annotation.</title>
        <authorList>
            <consortium name="The Broad Institute Genomics Platform"/>
            <consortium name="The Broad Institute Genome Sequencing Center for Infectious Disease"/>
            <person name="Wu L."/>
            <person name="Ma J."/>
        </authorList>
    </citation>
    <scope>NUCLEOTIDE SEQUENCE [LARGE SCALE GENOMIC DNA]</scope>
    <source>
        <strain evidence="1 2">JCM 12393</strain>
    </source>
</reference>
<organism evidence="1 2">
    <name type="scientific">Kitasatospora putterlickiae</name>
    <dbReference type="NCBI Taxonomy" id="221725"/>
    <lineage>
        <taxon>Bacteria</taxon>
        <taxon>Bacillati</taxon>
        <taxon>Actinomycetota</taxon>
        <taxon>Actinomycetes</taxon>
        <taxon>Kitasatosporales</taxon>
        <taxon>Streptomycetaceae</taxon>
        <taxon>Kitasatospora</taxon>
    </lineage>
</organism>
<dbReference type="EMBL" id="BAAAKJ010000186">
    <property type="protein sequence ID" value="GAA1397061.1"/>
    <property type="molecule type" value="Genomic_DNA"/>
</dbReference>
<evidence type="ECO:0000313" key="2">
    <source>
        <dbReference type="Proteomes" id="UP001499863"/>
    </source>
</evidence>
<comment type="caution">
    <text evidence="1">The sequence shown here is derived from an EMBL/GenBank/DDBJ whole genome shotgun (WGS) entry which is preliminary data.</text>
</comment>
<proteinExistence type="predicted"/>
<gene>
    <name evidence="1" type="ORF">GCM10009639_33940</name>
</gene>
<name>A0ABN1Y3T6_9ACTN</name>
<dbReference type="Proteomes" id="UP001499863">
    <property type="component" value="Unassembled WGS sequence"/>
</dbReference>
<evidence type="ECO:0000313" key="1">
    <source>
        <dbReference type="EMBL" id="GAA1397061.1"/>
    </source>
</evidence>
<keyword evidence="2" id="KW-1185">Reference proteome</keyword>
<accession>A0ABN1Y3T6</accession>
<dbReference type="RefSeq" id="WP_344335868.1">
    <property type="nucleotide sequence ID" value="NZ_BAAAKJ010000186.1"/>
</dbReference>
<protein>
    <recommendedName>
        <fullName evidence="3">Protein kilB</fullName>
    </recommendedName>
</protein>